<accession>A0A135LZQ6</accession>
<name>A0A135LZQ6_PENPA</name>
<dbReference type="AlphaFoldDB" id="A0A135LZQ6"/>
<evidence type="ECO:0000313" key="2">
    <source>
        <dbReference type="Proteomes" id="UP000070168"/>
    </source>
</evidence>
<dbReference type="OrthoDB" id="4359454at2759"/>
<dbReference type="GeneID" id="63710598"/>
<dbReference type="EMBL" id="LHQR01000013">
    <property type="protein sequence ID" value="KXG54440.1"/>
    <property type="molecule type" value="Genomic_DNA"/>
</dbReference>
<reference evidence="1 2" key="1">
    <citation type="journal article" date="2016" name="BMC Genomics">
        <title>Genome sequencing and secondary metabolism of the postharvest pathogen Penicillium griseofulvum.</title>
        <authorList>
            <person name="Banani H."/>
            <person name="Marcet-Houben M."/>
            <person name="Ballester A.R."/>
            <person name="Abbruscato P."/>
            <person name="Gonzalez-Candelas L."/>
            <person name="Gabaldon T."/>
            <person name="Spadaro D."/>
        </authorList>
    </citation>
    <scope>NUCLEOTIDE SEQUENCE [LARGE SCALE GENOMIC DNA]</scope>
    <source>
        <strain evidence="1 2">PG3</strain>
    </source>
</reference>
<evidence type="ECO:0000313" key="1">
    <source>
        <dbReference type="EMBL" id="KXG54440.1"/>
    </source>
</evidence>
<gene>
    <name evidence="1" type="ORF">PGRI_075840</name>
</gene>
<dbReference type="Proteomes" id="UP000070168">
    <property type="component" value="Unassembled WGS sequence"/>
</dbReference>
<proteinExistence type="predicted"/>
<sequence>MKDVVVNIMNTLAVIDHANITESELLDLGVSVGDFDPNDEEPSDRKTPWLFKPISKEDIKPWKISASEAKQVSHRLNPPDLDLARQHRPDWNVTRATQQVLTFITAQFEYRRKSKTSLRDAFGWNYIDFEEFAGGHEGFLLSTGGRYRGVDTPGWTTGLLEEWWDGEVLIGPSIRFIICTEGNGKEGSLLLSELGSIAQVVAFRRTQAGFETCRLFPVR</sequence>
<comment type="caution">
    <text evidence="1">The sequence shown here is derived from an EMBL/GenBank/DDBJ whole genome shotgun (WGS) entry which is preliminary data.</text>
</comment>
<dbReference type="OMA" id="IMFRRIQ"/>
<organism evidence="1 2">
    <name type="scientific">Penicillium patulum</name>
    <name type="common">Penicillium griseofulvum</name>
    <dbReference type="NCBI Taxonomy" id="5078"/>
    <lineage>
        <taxon>Eukaryota</taxon>
        <taxon>Fungi</taxon>
        <taxon>Dikarya</taxon>
        <taxon>Ascomycota</taxon>
        <taxon>Pezizomycotina</taxon>
        <taxon>Eurotiomycetes</taxon>
        <taxon>Eurotiomycetidae</taxon>
        <taxon>Eurotiales</taxon>
        <taxon>Aspergillaceae</taxon>
        <taxon>Penicillium</taxon>
    </lineage>
</organism>
<keyword evidence="2" id="KW-1185">Reference proteome</keyword>
<dbReference type="RefSeq" id="XP_040652975.1">
    <property type="nucleotide sequence ID" value="XM_040795298.1"/>
</dbReference>
<protein>
    <submittedName>
        <fullName evidence="1">Uncharacterized protein</fullName>
    </submittedName>
</protein>
<dbReference type="STRING" id="5078.A0A135LZQ6"/>